<evidence type="ECO:0000256" key="3">
    <source>
        <dbReference type="ARBA" id="ARBA00022676"/>
    </source>
</evidence>
<dbReference type="GO" id="GO:0005886">
    <property type="term" value="C:plasma membrane"/>
    <property type="evidence" value="ECO:0007669"/>
    <property type="project" value="UniProtKB-SubCell"/>
</dbReference>
<dbReference type="InterPro" id="IPR050297">
    <property type="entry name" value="LipidA_mod_glycosyltrf_83"/>
</dbReference>
<comment type="subcellular location">
    <subcellularLocation>
        <location evidence="1">Cell membrane</location>
        <topology evidence="1">Multi-pass membrane protein</topology>
    </subcellularLocation>
</comment>
<accession>A0A1A8XLI2</accession>
<keyword evidence="6 8" id="KW-1133">Transmembrane helix</keyword>
<evidence type="ECO:0000256" key="4">
    <source>
        <dbReference type="ARBA" id="ARBA00022679"/>
    </source>
</evidence>
<evidence type="ECO:0000256" key="6">
    <source>
        <dbReference type="ARBA" id="ARBA00022989"/>
    </source>
</evidence>
<feature type="transmembrane region" description="Helical" evidence="8">
    <location>
        <begin position="335"/>
        <end position="358"/>
    </location>
</feature>
<evidence type="ECO:0000313" key="9">
    <source>
        <dbReference type="EMBL" id="SBT06005.1"/>
    </source>
</evidence>
<proteinExistence type="predicted"/>
<evidence type="ECO:0000256" key="7">
    <source>
        <dbReference type="ARBA" id="ARBA00023136"/>
    </source>
</evidence>
<gene>
    <name evidence="9" type="ORF">PROAA_1700003</name>
</gene>
<evidence type="ECO:0000256" key="2">
    <source>
        <dbReference type="ARBA" id="ARBA00022475"/>
    </source>
</evidence>
<feature type="transmembrane region" description="Helical" evidence="8">
    <location>
        <begin position="270"/>
        <end position="298"/>
    </location>
</feature>
<organism evidence="9 10">
    <name type="scientific">Candidatus Propionivibrio aalborgensis</name>
    <dbReference type="NCBI Taxonomy" id="1860101"/>
    <lineage>
        <taxon>Bacteria</taxon>
        <taxon>Pseudomonadati</taxon>
        <taxon>Pseudomonadota</taxon>
        <taxon>Betaproteobacteria</taxon>
        <taxon>Rhodocyclales</taxon>
        <taxon>Rhodocyclaceae</taxon>
        <taxon>Propionivibrio</taxon>
    </lineage>
</organism>
<dbReference type="GO" id="GO:0009103">
    <property type="term" value="P:lipopolysaccharide biosynthetic process"/>
    <property type="evidence" value="ECO:0007669"/>
    <property type="project" value="UniProtKB-ARBA"/>
</dbReference>
<keyword evidence="5 8" id="KW-0812">Transmembrane</keyword>
<evidence type="ECO:0000256" key="1">
    <source>
        <dbReference type="ARBA" id="ARBA00004651"/>
    </source>
</evidence>
<dbReference type="PANTHER" id="PTHR33908:SF11">
    <property type="entry name" value="MEMBRANE PROTEIN"/>
    <property type="match status" value="1"/>
</dbReference>
<keyword evidence="4" id="KW-0808">Transferase</keyword>
<dbReference type="GO" id="GO:0016763">
    <property type="term" value="F:pentosyltransferase activity"/>
    <property type="evidence" value="ECO:0007669"/>
    <property type="project" value="TreeGrafter"/>
</dbReference>
<evidence type="ECO:0008006" key="11">
    <source>
        <dbReference type="Google" id="ProtNLM"/>
    </source>
</evidence>
<dbReference type="PANTHER" id="PTHR33908">
    <property type="entry name" value="MANNOSYLTRANSFERASE YKCB-RELATED"/>
    <property type="match status" value="1"/>
</dbReference>
<feature type="transmembrane region" description="Helical" evidence="8">
    <location>
        <begin position="208"/>
        <end position="227"/>
    </location>
</feature>
<protein>
    <recommendedName>
        <fullName evidence="11">Glycosyltransferase RgtA/B/C/D-like domain-containing protein</fullName>
    </recommendedName>
</protein>
<keyword evidence="10" id="KW-1185">Reference proteome</keyword>
<dbReference type="AlphaFoldDB" id="A0A1A8XLI2"/>
<feature type="transmembrane region" description="Helical" evidence="8">
    <location>
        <begin position="310"/>
        <end position="329"/>
    </location>
</feature>
<dbReference type="Proteomes" id="UP000199600">
    <property type="component" value="Unassembled WGS sequence"/>
</dbReference>
<feature type="transmembrane region" description="Helical" evidence="8">
    <location>
        <begin position="178"/>
        <end position="196"/>
    </location>
</feature>
<feature type="transmembrane region" description="Helical" evidence="8">
    <location>
        <begin position="21"/>
        <end position="40"/>
    </location>
</feature>
<reference evidence="9 10" key="1">
    <citation type="submission" date="2016-06" db="EMBL/GenBank/DDBJ databases">
        <authorList>
            <person name="Kjaerup R.B."/>
            <person name="Dalgaard T.S."/>
            <person name="Juul-Madsen H.R."/>
        </authorList>
    </citation>
    <scope>NUCLEOTIDE SEQUENCE [LARGE SCALE GENOMIC DNA]</scope>
    <source>
        <strain evidence="9">2</strain>
    </source>
</reference>
<evidence type="ECO:0000256" key="5">
    <source>
        <dbReference type="ARBA" id="ARBA00022692"/>
    </source>
</evidence>
<evidence type="ECO:0000313" key="10">
    <source>
        <dbReference type="Proteomes" id="UP000199600"/>
    </source>
</evidence>
<evidence type="ECO:0000256" key="8">
    <source>
        <dbReference type="SAM" id="Phobius"/>
    </source>
</evidence>
<sequence length="508" mass="56905">MLSASSSLFIRFTNWVTPARVAFIASLLISWIAISTSGSLNRDGMLYVDTARVFLNEGFVAAKETFSLPFLPIVMALFSKLTGFGLETSGYLLNALFLAGACALMTDCAGRKYPEAVWPICLVLLALPGLNHYRDEILREYGCWFFFMLTFWLSLRWSESPRWPMALLAQLALVLSALFRPEALTFFPALIMWQWFTSPKGEKLHRTLMIGGLPVLGLVAFAVLFLTGQLESGNRLVADFNRFNLVGFETKAQALSASLLPYARDQAKSILFFGSISIIPIKFVKQLGIFSVPLLFLFSTQSLRMTLTRWQPFTWAFFAHILVLVVFVLDLQFLAGRYVAVLSLLATPLVGYGLWLLMRRFPRWKHAMILLAGISLASNVVSLNPSKQHFVQAGSWLAQNASESPRVYIESPRAAYYAGWRFATRLGAQDRSLLPERIAQKQYDLAVLEVSRSEPDITPWLSSSGLREIQRFTETNGDAVIIAEPLSGRIQDNASKTGRMREKTGSTE</sequence>
<dbReference type="EMBL" id="FLQY01000080">
    <property type="protein sequence ID" value="SBT06005.1"/>
    <property type="molecule type" value="Genomic_DNA"/>
</dbReference>
<keyword evidence="2" id="KW-1003">Cell membrane</keyword>
<feature type="transmembrane region" description="Helical" evidence="8">
    <location>
        <begin position="91"/>
        <end position="110"/>
    </location>
</feature>
<name>A0A1A8XLI2_9RHOO</name>
<keyword evidence="7 8" id="KW-0472">Membrane</keyword>
<keyword evidence="3" id="KW-0328">Glycosyltransferase</keyword>
<feature type="transmembrane region" description="Helical" evidence="8">
    <location>
        <begin position="141"/>
        <end position="158"/>
    </location>
</feature>